<name>A0A550BZZ4_9AGAR</name>
<keyword evidence="3" id="KW-1185">Reference proteome</keyword>
<dbReference type="AlphaFoldDB" id="A0A550BZZ4"/>
<evidence type="ECO:0000313" key="3">
    <source>
        <dbReference type="Proteomes" id="UP000320762"/>
    </source>
</evidence>
<protein>
    <submittedName>
        <fullName evidence="2">Uncharacterized protein</fullName>
    </submittedName>
</protein>
<feature type="region of interest" description="Disordered" evidence="1">
    <location>
        <begin position="45"/>
        <end position="75"/>
    </location>
</feature>
<evidence type="ECO:0000313" key="2">
    <source>
        <dbReference type="EMBL" id="TRM58098.1"/>
    </source>
</evidence>
<organism evidence="2 3">
    <name type="scientific">Schizophyllum amplum</name>
    <dbReference type="NCBI Taxonomy" id="97359"/>
    <lineage>
        <taxon>Eukaryota</taxon>
        <taxon>Fungi</taxon>
        <taxon>Dikarya</taxon>
        <taxon>Basidiomycota</taxon>
        <taxon>Agaricomycotina</taxon>
        <taxon>Agaricomycetes</taxon>
        <taxon>Agaricomycetidae</taxon>
        <taxon>Agaricales</taxon>
        <taxon>Schizophyllaceae</taxon>
        <taxon>Schizophyllum</taxon>
    </lineage>
</organism>
<accession>A0A550BZZ4</accession>
<dbReference type="EMBL" id="VDMD01000039">
    <property type="protein sequence ID" value="TRM58098.1"/>
    <property type="molecule type" value="Genomic_DNA"/>
</dbReference>
<sequence length="246" mass="26604">MNNFGNGFYNNGFAGYAGNNNGANMNANNAFGNYAANNHNGGFGGHGPAGGFAQNDPRLPFGPIDPPAPHPLRAEDTFAPQAGPTPHAQMLIYALRNADHPTDFLGDALQHILRGDTSPDAPRKLLEGLEGCGALLTRARQAAADAKARHCKRCHREYRELDNHPGACALAHDAPIRLSNDDWMRLCCDKMVSAGAPCPPPMVARHTTQDMVMDMRRPVMVEGINVWSGHFCTCEQNQCQFAGMQL</sequence>
<gene>
    <name evidence="2" type="ORF">BD626DRAFT_612165</name>
</gene>
<dbReference type="OrthoDB" id="2902395at2759"/>
<dbReference type="Proteomes" id="UP000320762">
    <property type="component" value="Unassembled WGS sequence"/>
</dbReference>
<evidence type="ECO:0000256" key="1">
    <source>
        <dbReference type="SAM" id="MobiDB-lite"/>
    </source>
</evidence>
<comment type="caution">
    <text evidence="2">The sequence shown here is derived from an EMBL/GenBank/DDBJ whole genome shotgun (WGS) entry which is preliminary data.</text>
</comment>
<reference evidence="2 3" key="1">
    <citation type="journal article" date="2019" name="New Phytol.">
        <title>Comparative genomics reveals unique wood-decay strategies and fruiting body development in the Schizophyllaceae.</title>
        <authorList>
            <person name="Almasi E."/>
            <person name="Sahu N."/>
            <person name="Krizsan K."/>
            <person name="Balint B."/>
            <person name="Kovacs G.M."/>
            <person name="Kiss B."/>
            <person name="Cseklye J."/>
            <person name="Drula E."/>
            <person name="Henrissat B."/>
            <person name="Nagy I."/>
            <person name="Chovatia M."/>
            <person name="Adam C."/>
            <person name="LaButti K."/>
            <person name="Lipzen A."/>
            <person name="Riley R."/>
            <person name="Grigoriev I.V."/>
            <person name="Nagy L.G."/>
        </authorList>
    </citation>
    <scope>NUCLEOTIDE SEQUENCE [LARGE SCALE GENOMIC DNA]</scope>
    <source>
        <strain evidence="2 3">NL-1724</strain>
    </source>
</reference>
<proteinExistence type="predicted"/>